<proteinExistence type="predicted"/>
<dbReference type="Proteomes" id="UP000031631">
    <property type="component" value="Chromosome"/>
</dbReference>
<dbReference type="EMBL" id="AP012273">
    <property type="protein sequence ID" value="BAO45653.1"/>
    <property type="molecule type" value="Genomic_DNA"/>
</dbReference>
<evidence type="ECO:0000313" key="1">
    <source>
        <dbReference type="EMBL" id="BAO45653.1"/>
    </source>
</evidence>
<accession>A0A7U6JJP5</accession>
<evidence type="ECO:0000313" key="2">
    <source>
        <dbReference type="Proteomes" id="UP000031631"/>
    </source>
</evidence>
<name>A0A7U6JJP5_9GAMM</name>
<dbReference type="PROSITE" id="PS51257">
    <property type="entry name" value="PROKAR_LIPOPROTEIN"/>
    <property type="match status" value="1"/>
</dbReference>
<protein>
    <recommendedName>
        <fullName evidence="3">Lipoprotein</fullName>
    </recommendedName>
</protein>
<dbReference type="RefSeq" id="WP_041069578.1">
    <property type="nucleotide sequence ID" value="NZ_AP012273.1"/>
</dbReference>
<organism evidence="1 2">
    <name type="scientific">Thiolapillus brandeum</name>
    <dbReference type="NCBI Taxonomy" id="1076588"/>
    <lineage>
        <taxon>Bacteria</taxon>
        <taxon>Pseudomonadati</taxon>
        <taxon>Pseudomonadota</taxon>
        <taxon>Gammaproteobacteria</taxon>
        <taxon>Chromatiales</taxon>
        <taxon>Sedimenticolaceae</taxon>
        <taxon>Thiolapillus</taxon>
    </lineage>
</organism>
<dbReference type="AlphaFoldDB" id="A0A7U6JJP5"/>
<dbReference type="OrthoDB" id="5615280at2"/>
<sequence length="184" mass="20584">MKWLFPGIIVLLLAGCSSWLPDYSNQDSGWRLVLHKPLTVAGENTRVFLQDGKMLPALGFNQYKPACNLEVRQLAPQPRTIEADGFIVNRIQPLREEVAAWRPVMLASLSLADAAVDTSPADIFLGYHFWLHSDNQPDVLRMTCRGVFAEPWEAEYPTLEEIAVALGDYAELQGQSARLVPGQY</sequence>
<evidence type="ECO:0008006" key="3">
    <source>
        <dbReference type="Google" id="ProtNLM"/>
    </source>
</evidence>
<keyword evidence="2" id="KW-1185">Reference proteome</keyword>
<dbReference type="KEGG" id="tbn:TBH_C2752"/>
<reference evidence="1 2" key="1">
    <citation type="journal article" date="2014" name="PLoS ONE">
        <title>Physiological and genomic features of a novel sulfur-oxidizing gammaproteobacterium belonging to a previously uncultivated symbiotic lineage isolated from a hydrothermal vent.</title>
        <authorList>
            <person name="Nunoura T."/>
            <person name="Takaki Y."/>
            <person name="Kazama H."/>
            <person name="Kakuta J."/>
            <person name="Shimamura S."/>
            <person name="Makita H."/>
            <person name="Hirai M."/>
            <person name="Miyazaki M."/>
            <person name="Takai K."/>
        </authorList>
    </citation>
    <scope>NUCLEOTIDE SEQUENCE [LARGE SCALE GENOMIC DNA]</scope>
    <source>
        <strain evidence="1 2">Hiromi1</strain>
    </source>
</reference>
<gene>
    <name evidence="1" type="ORF">TBH_C2752</name>
</gene>